<dbReference type="InterPro" id="IPR029058">
    <property type="entry name" value="AB_hydrolase_fold"/>
</dbReference>
<dbReference type="Gene3D" id="3.40.50.1820">
    <property type="entry name" value="alpha/beta hydrolase"/>
    <property type="match status" value="1"/>
</dbReference>
<evidence type="ECO:0000313" key="4">
    <source>
        <dbReference type="Proteomes" id="UP000001357"/>
    </source>
</evidence>
<name>A9V177_MONBE</name>
<feature type="domain" description="Peptidase S9 prolyl oligopeptidase catalytic" evidence="2">
    <location>
        <begin position="9"/>
        <end position="131"/>
    </location>
</feature>
<proteinExistence type="predicted"/>
<evidence type="ECO:0000259" key="2">
    <source>
        <dbReference type="Pfam" id="PF00326"/>
    </source>
</evidence>
<organism evidence="3 4">
    <name type="scientific">Monosiga brevicollis</name>
    <name type="common">Choanoflagellate</name>
    <dbReference type="NCBI Taxonomy" id="81824"/>
    <lineage>
        <taxon>Eukaryota</taxon>
        <taxon>Choanoflagellata</taxon>
        <taxon>Craspedida</taxon>
        <taxon>Salpingoecidae</taxon>
        <taxon>Monosiga</taxon>
    </lineage>
</organism>
<dbReference type="PANTHER" id="PTHR42776">
    <property type="entry name" value="SERINE PEPTIDASE S9 FAMILY MEMBER"/>
    <property type="match status" value="1"/>
</dbReference>
<dbReference type="AlphaFoldDB" id="A9V177"/>
<protein>
    <recommendedName>
        <fullName evidence="2">Peptidase S9 prolyl oligopeptidase catalytic domain-containing protein</fullName>
    </recommendedName>
</protein>
<dbReference type="OMA" id="FTWELEY"/>
<dbReference type="InterPro" id="IPR001375">
    <property type="entry name" value="Peptidase_S9_cat"/>
</dbReference>
<dbReference type="EMBL" id="CH991553">
    <property type="protein sequence ID" value="EDQ88882.1"/>
    <property type="molecule type" value="Genomic_DNA"/>
</dbReference>
<dbReference type="RefSeq" id="XP_001746495.1">
    <property type="nucleotide sequence ID" value="XM_001746443.1"/>
</dbReference>
<evidence type="ECO:0000256" key="1">
    <source>
        <dbReference type="ARBA" id="ARBA00022801"/>
    </source>
</evidence>
<gene>
    <name evidence="3" type="ORF">MONBRDRAFT_32707</name>
</gene>
<dbReference type="Proteomes" id="UP000001357">
    <property type="component" value="Unassembled WGS sequence"/>
</dbReference>
<dbReference type="SUPFAM" id="SSF53474">
    <property type="entry name" value="alpha/beta-Hydrolases"/>
    <property type="match status" value="1"/>
</dbReference>
<dbReference type="STRING" id="81824.A9V177"/>
<dbReference type="PANTHER" id="PTHR42776:SF27">
    <property type="entry name" value="DIPEPTIDYL PEPTIDASE FAMILY MEMBER 6"/>
    <property type="match status" value="1"/>
</dbReference>
<dbReference type="GeneID" id="5891576"/>
<sequence>MSLRASATCDAFKCAVAMYGFVFGRYMSLEGGDFTWELEYSGDLSWPLQERHTHSDVFPLLHKIKTPTLLLHGKEDDICMVSNSIVAHRQLRLQRTPTELVVYPGEGHGFTQPQHRRDRDERTLAWFLRYLPPTSQGKVLKL</sequence>
<accession>A9V177</accession>
<dbReference type="InParanoid" id="A9V177"/>
<keyword evidence="4" id="KW-1185">Reference proteome</keyword>
<dbReference type="GO" id="GO:0006508">
    <property type="term" value="P:proteolysis"/>
    <property type="evidence" value="ECO:0007669"/>
    <property type="project" value="InterPro"/>
</dbReference>
<reference evidence="3 4" key="1">
    <citation type="journal article" date="2008" name="Nature">
        <title>The genome of the choanoflagellate Monosiga brevicollis and the origin of metazoans.</title>
        <authorList>
            <consortium name="JGI Sequencing"/>
            <person name="King N."/>
            <person name="Westbrook M.J."/>
            <person name="Young S.L."/>
            <person name="Kuo A."/>
            <person name="Abedin M."/>
            <person name="Chapman J."/>
            <person name="Fairclough S."/>
            <person name="Hellsten U."/>
            <person name="Isogai Y."/>
            <person name="Letunic I."/>
            <person name="Marr M."/>
            <person name="Pincus D."/>
            <person name="Putnam N."/>
            <person name="Rokas A."/>
            <person name="Wright K.J."/>
            <person name="Zuzow R."/>
            <person name="Dirks W."/>
            <person name="Good M."/>
            <person name="Goodstein D."/>
            <person name="Lemons D."/>
            <person name="Li W."/>
            <person name="Lyons J.B."/>
            <person name="Morris A."/>
            <person name="Nichols S."/>
            <person name="Richter D.J."/>
            <person name="Salamov A."/>
            <person name="Bork P."/>
            <person name="Lim W.A."/>
            <person name="Manning G."/>
            <person name="Miller W.T."/>
            <person name="McGinnis W."/>
            <person name="Shapiro H."/>
            <person name="Tjian R."/>
            <person name="Grigoriev I.V."/>
            <person name="Rokhsar D."/>
        </authorList>
    </citation>
    <scope>NUCLEOTIDE SEQUENCE [LARGE SCALE GENOMIC DNA]</scope>
    <source>
        <strain evidence="4">MX1 / ATCC 50154</strain>
    </source>
</reference>
<evidence type="ECO:0000313" key="3">
    <source>
        <dbReference type="EMBL" id="EDQ88882.1"/>
    </source>
</evidence>
<keyword evidence="1" id="KW-0378">Hydrolase</keyword>
<dbReference type="Pfam" id="PF00326">
    <property type="entry name" value="Peptidase_S9"/>
    <property type="match status" value="1"/>
</dbReference>
<dbReference type="KEGG" id="mbr:MONBRDRAFT_32707"/>
<dbReference type="GO" id="GO:0008236">
    <property type="term" value="F:serine-type peptidase activity"/>
    <property type="evidence" value="ECO:0007669"/>
    <property type="project" value="InterPro"/>
</dbReference>